<keyword evidence="2" id="KW-1185">Reference proteome</keyword>
<reference evidence="1 2" key="1">
    <citation type="submission" date="2021-06" db="EMBL/GenBank/DDBJ databases">
        <authorList>
            <person name="Kallberg Y."/>
            <person name="Tangrot J."/>
            <person name="Rosling A."/>
        </authorList>
    </citation>
    <scope>NUCLEOTIDE SEQUENCE [LARGE SCALE GENOMIC DNA]</scope>
    <source>
        <strain evidence="1 2">120-4 pot B 10/14</strain>
    </source>
</reference>
<evidence type="ECO:0000313" key="1">
    <source>
        <dbReference type="EMBL" id="CAG8664058.1"/>
    </source>
</evidence>
<proteinExistence type="predicted"/>
<dbReference type="EMBL" id="CAJVQB010005533">
    <property type="protein sequence ID" value="CAG8664058.1"/>
    <property type="molecule type" value="Genomic_DNA"/>
</dbReference>
<sequence>MAMVVVITCGNILRVTFVIYGYYESQTKSRKYDKSSEICISIPLY</sequence>
<name>A0ABN7UTJ8_GIGMA</name>
<organism evidence="1 2">
    <name type="scientific">Gigaspora margarita</name>
    <dbReference type="NCBI Taxonomy" id="4874"/>
    <lineage>
        <taxon>Eukaryota</taxon>
        <taxon>Fungi</taxon>
        <taxon>Fungi incertae sedis</taxon>
        <taxon>Mucoromycota</taxon>
        <taxon>Glomeromycotina</taxon>
        <taxon>Glomeromycetes</taxon>
        <taxon>Diversisporales</taxon>
        <taxon>Gigasporaceae</taxon>
        <taxon>Gigaspora</taxon>
    </lineage>
</organism>
<protein>
    <submittedName>
        <fullName evidence="1">28912_t:CDS:1</fullName>
    </submittedName>
</protein>
<comment type="caution">
    <text evidence="1">The sequence shown here is derived from an EMBL/GenBank/DDBJ whole genome shotgun (WGS) entry which is preliminary data.</text>
</comment>
<gene>
    <name evidence="1" type="ORF">GMARGA_LOCUS10047</name>
</gene>
<dbReference type="Proteomes" id="UP000789901">
    <property type="component" value="Unassembled WGS sequence"/>
</dbReference>
<accession>A0ABN7UTJ8</accession>
<evidence type="ECO:0000313" key="2">
    <source>
        <dbReference type="Proteomes" id="UP000789901"/>
    </source>
</evidence>